<proteinExistence type="predicted"/>
<comment type="caution">
    <text evidence="2">The sequence shown here is derived from an EMBL/GenBank/DDBJ whole genome shotgun (WGS) entry which is preliminary data.</text>
</comment>
<evidence type="ECO:0000313" key="3">
    <source>
        <dbReference type="Proteomes" id="UP001179280"/>
    </source>
</evidence>
<dbReference type="NCBIfam" id="TIGR02832">
    <property type="entry name" value="spo_yunB"/>
    <property type="match status" value="1"/>
</dbReference>
<protein>
    <submittedName>
        <fullName evidence="2">Sporulation protein YunB</fullName>
    </submittedName>
</protein>
<feature type="transmembrane region" description="Helical" evidence="1">
    <location>
        <begin position="21"/>
        <end position="44"/>
    </location>
</feature>
<organism evidence="2 3">
    <name type="scientific">Shouchella xiaoxiensis</name>
    <dbReference type="NCBI Taxonomy" id="766895"/>
    <lineage>
        <taxon>Bacteria</taxon>
        <taxon>Bacillati</taxon>
        <taxon>Bacillota</taxon>
        <taxon>Bacilli</taxon>
        <taxon>Bacillales</taxon>
        <taxon>Bacillaceae</taxon>
        <taxon>Shouchella</taxon>
    </lineage>
</organism>
<keyword evidence="3" id="KW-1185">Reference proteome</keyword>
<dbReference type="Proteomes" id="UP001179280">
    <property type="component" value="Unassembled WGS sequence"/>
</dbReference>
<keyword evidence="1" id="KW-0812">Transmembrane</keyword>
<dbReference type="EMBL" id="JAFBCV010000014">
    <property type="protein sequence ID" value="MBM7840542.1"/>
    <property type="molecule type" value="Genomic_DNA"/>
</dbReference>
<keyword evidence="1" id="KW-1133">Transmembrane helix</keyword>
<name>A0ABS2SYD2_9BACI</name>
<evidence type="ECO:0000313" key="2">
    <source>
        <dbReference type="EMBL" id="MBM7840542.1"/>
    </source>
</evidence>
<evidence type="ECO:0000256" key="1">
    <source>
        <dbReference type="SAM" id="Phobius"/>
    </source>
</evidence>
<reference evidence="2" key="1">
    <citation type="submission" date="2021-01" db="EMBL/GenBank/DDBJ databases">
        <title>Genomic Encyclopedia of Type Strains, Phase IV (KMG-IV): sequencing the most valuable type-strain genomes for metagenomic binning, comparative biology and taxonomic classification.</title>
        <authorList>
            <person name="Goeker M."/>
        </authorList>
    </citation>
    <scope>NUCLEOTIDE SEQUENCE</scope>
    <source>
        <strain evidence="2">DSM 21943</strain>
    </source>
</reference>
<sequence>MRKRFGKQPIKGSKASGGPLPFRYVLLFSAILFAALSLQGLWFVDSQLRPIISQIAQREMERVATYTIEQAMTEELSKMDMSDIFYKETNSDGMVVFLDLNVQKYNEVLGNVQHRVHEVMNAVQRGEVNSYGDDNAVVARIPLGRAFNNALLTDVGPGIPVRYALMGDPRVQMRDEVESLGINNTRMSFYVSIDISMDVILPFSETAENISVELPAGFAYVMGPVPEFYGNSGGFVYPAIGDNQPE</sequence>
<dbReference type="Pfam" id="PF09560">
    <property type="entry name" value="Spore_YunB"/>
    <property type="match status" value="1"/>
</dbReference>
<accession>A0ABS2SYD2</accession>
<gene>
    <name evidence="2" type="ORF">JOC54_003834</name>
</gene>
<dbReference type="InterPro" id="IPR014197">
    <property type="entry name" value="Sporulation_prot_YunB"/>
</dbReference>
<dbReference type="RefSeq" id="WP_035420946.1">
    <property type="nucleotide sequence ID" value="NZ_JAFBCV010000014.1"/>
</dbReference>
<keyword evidence="1" id="KW-0472">Membrane</keyword>
<dbReference type="PIRSF" id="PIRSF021383">
    <property type="entry name" value="YunB"/>
    <property type="match status" value="1"/>
</dbReference>